<keyword evidence="1" id="KW-0472">Membrane</keyword>
<evidence type="ECO:0000259" key="2">
    <source>
        <dbReference type="PROSITE" id="PS51549"/>
    </source>
</evidence>
<keyword evidence="1" id="KW-1133">Transmembrane helix</keyword>
<evidence type="ECO:0000256" key="1">
    <source>
        <dbReference type="SAM" id="Phobius"/>
    </source>
</evidence>
<protein>
    <recommendedName>
        <fullName evidence="2">DM13 domain-containing protein</fullName>
    </recommendedName>
</protein>
<dbReference type="InterPro" id="IPR019545">
    <property type="entry name" value="DM13_domain"/>
</dbReference>
<organism evidence="3 4">
    <name type="scientific">Granulicella mallensis</name>
    <dbReference type="NCBI Taxonomy" id="940614"/>
    <lineage>
        <taxon>Bacteria</taxon>
        <taxon>Pseudomonadati</taxon>
        <taxon>Acidobacteriota</taxon>
        <taxon>Terriglobia</taxon>
        <taxon>Terriglobales</taxon>
        <taxon>Acidobacteriaceae</taxon>
        <taxon>Granulicella</taxon>
    </lineage>
</organism>
<dbReference type="Proteomes" id="UP000584867">
    <property type="component" value="Unassembled WGS sequence"/>
</dbReference>
<name>A0A7W7ZU80_9BACT</name>
<dbReference type="EMBL" id="JACHIO010000025">
    <property type="protein sequence ID" value="MBB5066247.1"/>
    <property type="molecule type" value="Genomic_DNA"/>
</dbReference>
<dbReference type="PROSITE" id="PS51549">
    <property type="entry name" value="DM13"/>
    <property type="match status" value="1"/>
</dbReference>
<gene>
    <name evidence="3" type="ORF">HDF15_004623</name>
</gene>
<sequence length="168" mass="18233">MKSSSTNATPKRIVLSVIGVVILAGLWFAFRPEKLFINKKVNEAPPAQASGQLTPQLTGRFVGEVHKTSGRATVYQQADGSRVLRLTDFSTSNGPAVHVLLIDGTSTDPTKDFALAAVKNVDLGDLKGNQGDQDYTVPKDVDFKKFGTVSIYCERFHANFGTAKLENF</sequence>
<dbReference type="AlphaFoldDB" id="A0A7W7ZU80"/>
<dbReference type="Pfam" id="PF10517">
    <property type="entry name" value="DM13"/>
    <property type="match status" value="1"/>
</dbReference>
<accession>A0A7W7ZU80</accession>
<reference evidence="3 4" key="1">
    <citation type="submission" date="2020-08" db="EMBL/GenBank/DDBJ databases">
        <title>Genomic Encyclopedia of Type Strains, Phase IV (KMG-V): Genome sequencing to study the core and pangenomes of soil and plant-associated prokaryotes.</title>
        <authorList>
            <person name="Whitman W."/>
        </authorList>
    </citation>
    <scope>NUCLEOTIDE SEQUENCE [LARGE SCALE GENOMIC DNA]</scope>
    <source>
        <strain evidence="3 4">X5P3</strain>
    </source>
</reference>
<comment type="caution">
    <text evidence="3">The sequence shown here is derived from an EMBL/GenBank/DDBJ whole genome shotgun (WGS) entry which is preliminary data.</text>
</comment>
<evidence type="ECO:0000313" key="4">
    <source>
        <dbReference type="Proteomes" id="UP000584867"/>
    </source>
</evidence>
<feature type="domain" description="DM13" evidence="2">
    <location>
        <begin position="51"/>
        <end position="166"/>
    </location>
</feature>
<proteinExistence type="predicted"/>
<feature type="transmembrane region" description="Helical" evidence="1">
    <location>
        <begin position="12"/>
        <end position="30"/>
    </location>
</feature>
<evidence type="ECO:0000313" key="3">
    <source>
        <dbReference type="EMBL" id="MBB5066247.1"/>
    </source>
</evidence>
<dbReference type="RefSeq" id="WP_184259612.1">
    <property type="nucleotide sequence ID" value="NZ_JACHIO010000025.1"/>
</dbReference>
<keyword evidence="1" id="KW-0812">Transmembrane</keyword>